<dbReference type="InterPro" id="IPR012816">
    <property type="entry name" value="NADAR"/>
</dbReference>
<dbReference type="CDD" id="cd15457">
    <property type="entry name" value="NADAR"/>
    <property type="match status" value="1"/>
</dbReference>
<dbReference type="Gene3D" id="1.10.357.40">
    <property type="entry name" value="YbiA-like"/>
    <property type="match status" value="1"/>
</dbReference>
<sequence length="178" mass="20530">MDKSKATKLLRDTPNIGIQLIDYNSPLALNYPCSFKIPDSQAKDGYITFSSANQAFAYSKAVFFNRDDLLEDILNLENMSKVGSSLKPLGGDSWDKGKFRVMVISNLYKFKDNSDLQEELFKTNDNILAFFGKSIYWDYGNLKDYKNINTWTGLNNLHEVMQEIKDIIRPQRNENIIY</sequence>
<accession>A0A4Y5FGD2</accession>
<protein>
    <recommendedName>
        <fullName evidence="1">NADAR domain-containing protein</fullName>
    </recommendedName>
</protein>
<dbReference type="SUPFAM" id="SSF143990">
    <property type="entry name" value="YbiA-like"/>
    <property type="match status" value="1"/>
</dbReference>
<evidence type="ECO:0000313" key="2">
    <source>
        <dbReference type="EMBL" id="QBJ03537.1"/>
    </source>
</evidence>
<dbReference type="Pfam" id="PF08719">
    <property type="entry name" value="NADAR"/>
    <property type="match status" value="1"/>
</dbReference>
<proteinExistence type="predicted"/>
<dbReference type="Proteomes" id="UP000308874">
    <property type="component" value="Segment"/>
</dbReference>
<keyword evidence="3" id="KW-1185">Reference proteome</keyword>
<gene>
    <name evidence="2" type="ORF">B521_0187</name>
</gene>
<dbReference type="EMBL" id="MK504443">
    <property type="protein sequence ID" value="QBJ03537.1"/>
    <property type="molecule type" value="Genomic_DNA"/>
</dbReference>
<evidence type="ECO:0000259" key="1">
    <source>
        <dbReference type="Pfam" id="PF08719"/>
    </source>
</evidence>
<feature type="domain" description="NADAR" evidence="1">
    <location>
        <begin position="26"/>
        <end position="169"/>
    </location>
</feature>
<organism evidence="2 3">
    <name type="scientific">Lactobacillus phage 521B</name>
    <dbReference type="NCBI Taxonomy" id="2510942"/>
    <lineage>
        <taxon>Viruses</taxon>
        <taxon>Duplodnaviria</taxon>
        <taxon>Heunggongvirae</taxon>
        <taxon>Uroviricota</taxon>
        <taxon>Caudoviricetes</taxon>
        <taxon>Herelleviridae</taxon>
        <taxon>Tybeckvirus</taxon>
        <taxon>Tybeckvirus tv521B</taxon>
    </lineage>
</organism>
<evidence type="ECO:0000313" key="3">
    <source>
        <dbReference type="Proteomes" id="UP000308874"/>
    </source>
</evidence>
<dbReference type="InterPro" id="IPR037238">
    <property type="entry name" value="YbiA-like_sf"/>
</dbReference>
<reference evidence="2 3" key="1">
    <citation type="submission" date="2019-02" db="EMBL/GenBank/DDBJ databases">
        <title>Isolation of virulent Lactobacillus brevis phages.</title>
        <authorList>
            <person name="Feyereisen M."/>
            <person name="Mahony J."/>
            <person name="O'Sullivan T."/>
            <person name="van Sinderen D."/>
        </authorList>
    </citation>
    <scope>NUCLEOTIDE SEQUENCE [LARGE SCALE GENOMIC DNA]</scope>
</reference>
<name>A0A4Y5FGD2_9CAUD</name>